<sequence length="45" mass="5085">MPPIKIMLMEMWTRVSITKIGQQALTLELLSPANVICDCNQIVKI</sequence>
<dbReference type="EMBL" id="GBXM01102287">
    <property type="protein sequence ID" value="JAH06290.1"/>
    <property type="molecule type" value="Transcribed_RNA"/>
</dbReference>
<evidence type="ECO:0000313" key="1">
    <source>
        <dbReference type="EMBL" id="JAH06290.1"/>
    </source>
</evidence>
<name>A0A0E9PQF3_ANGAN</name>
<dbReference type="EMBL" id="GBXM01064909">
    <property type="protein sequence ID" value="JAH43668.1"/>
    <property type="molecule type" value="Transcribed_RNA"/>
</dbReference>
<proteinExistence type="predicted"/>
<dbReference type="EMBL" id="GBXM01064401">
    <property type="protein sequence ID" value="JAH44176.1"/>
    <property type="molecule type" value="Transcribed_RNA"/>
</dbReference>
<reference evidence="1" key="2">
    <citation type="journal article" date="2015" name="Fish Shellfish Immunol.">
        <title>Early steps in the European eel (Anguilla anguilla)-Vibrio vulnificus interaction in the gills: Role of the RtxA13 toxin.</title>
        <authorList>
            <person name="Callol A."/>
            <person name="Pajuelo D."/>
            <person name="Ebbesson L."/>
            <person name="Teles M."/>
            <person name="MacKenzie S."/>
            <person name="Amaro C."/>
        </authorList>
    </citation>
    <scope>NUCLEOTIDE SEQUENCE</scope>
</reference>
<protein>
    <submittedName>
        <fullName evidence="1">Uncharacterized protein</fullName>
    </submittedName>
</protein>
<dbReference type="AlphaFoldDB" id="A0A0E9PQF3"/>
<reference evidence="1" key="1">
    <citation type="submission" date="2014-11" db="EMBL/GenBank/DDBJ databases">
        <authorList>
            <person name="Amaro Gonzalez C."/>
        </authorList>
    </citation>
    <scope>NUCLEOTIDE SEQUENCE</scope>
</reference>
<accession>A0A0E9PQF3</accession>
<organism evidence="1">
    <name type="scientific">Anguilla anguilla</name>
    <name type="common">European freshwater eel</name>
    <name type="synonym">Muraena anguilla</name>
    <dbReference type="NCBI Taxonomy" id="7936"/>
    <lineage>
        <taxon>Eukaryota</taxon>
        <taxon>Metazoa</taxon>
        <taxon>Chordata</taxon>
        <taxon>Craniata</taxon>
        <taxon>Vertebrata</taxon>
        <taxon>Euteleostomi</taxon>
        <taxon>Actinopterygii</taxon>
        <taxon>Neopterygii</taxon>
        <taxon>Teleostei</taxon>
        <taxon>Anguilliformes</taxon>
        <taxon>Anguillidae</taxon>
        <taxon>Anguilla</taxon>
    </lineage>
</organism>